<dbReference type="SUPFAM" id="SSF52091">
    <property type="entry name" value="SpoIIaa-like"/>
    <property type="match status" value="1"/>
</dbReference>
<accession>A0A895YFA0</accession>
<dbReference type="InterPro" id="IPR036513">
    <property type="entry name" value="STAS_dom_sf"/>
</dbReference>
<feature type="domain" description="STAS" evidence="1">
    <location>
        <begin position="4"/>
        <end position="115"/>
    </location>
</feature>
<sequence length="133" mass="13968">MSQTQIPILRIGQLLLAGLPNELDDLTTAQFGEELAERLVSDGARGVLLDISKLEIMDSYAARMLTEIAATARLLGARVVVAGMQPAVAITLVELGLQLPGVGTAMSTEHALDLLTNDRSTTGGEAGHRVHPG</sequence>
<evidence type="ECO:0000259" key="1">
    <source>
        <dbReference type="PROSITE" id="PS50801"/>
    </source>
</evidence>
<dbReference type="CDD" id="cd07041">
    <property type="entry name" value="STAS_RsbR_RsbS_like"/>
    <property type="match status" value="1"/>
</dbReference>
<dbReference type="RefSeq" id="WP_239675294.1">
    <property type="nucleotide sequence ID" value="NZ_CP070499.1"/>
</dbReference>
<name>A0A895YFA0_9ACTN</name>
<dbReference type="PROSITE" id="PS50801">
    <property type="entry name" value="STAS"/>
    <property type="match status" value="1"/>
</dbReference>
<gene>
    <name evidence="2" type="ORF">JQS43_16460</name>
</gene>
<reference evidence="2" key="1">
    <citation type="submission" date="2021-02" db="EMBL/GenBank/DDBJ databases">
        <title>Natrosporangium hydrolyticum gen. nov., sp. nov, a haloalkaliphilic actinobacterium from a soda solonchak soil.</title>
        <authorList>
            <person name="Sorokin D.Y."/>
            <person name="Khijniak T.V."/>
            <person name="Zakharycheva A.P."/>
            <person name="Boueva O.V."/>
            <person name="Ariskina E.V."/>
            <person name="Hahnke R.L."/>
            <person name="Bunk B."/>
            <person name="Sproer C."/>
            <person name="Schumann P."/>
            <person name="Evtushenko L.I."/>
            <person name="Kublanov I.V."/>
        </authorList>
    </citation>
    <scope>NUCLEOTIDE SEQUENCE</scope>
    <source>
        <strain evidence="2">DSM 106523</strain>
    </source>
</reference>
<dbReference type="PANTHER" id="PTHR33745:SF1">
    <property type="entry name" value="RSBT ANTAGONIST PROTEIN RSBS"/>
    <property type="match status" value="1"/>
</dbReference>
<dbReference type="Proteomes" id="UP000662857">
    <property type="component" value="Chromosome"/>
</dbReference>
<dbReference type="KEGG" id="nhy:JQS43_16460"/>
<dbReference type="InterPro" id="IPR051932">
    <property type="entry name" value="Bact_StressResp_Reg"/>
</dbReference>
<protein>
    <submittedName>
        <fullName evidence="2">STAS domain-containing protein</fullName>
    </submittedName>
</protein>
<dbReference type="EMBL" id="CP070499">
    <property type="protein sequence ID" value="QSB13216.1"/>
    <property type="molecule type" value="Genomic_DNA"/>
</dbReference>
<dbReference type="InterPro" id="IPR002645">
    <property type="entry name" value="STAS_dom"/>
</dbReference>
<evidence type="ECO:0000313" key="3">
    <source>
        <dbReference type="Proteomes" id="UP000662857"/>
    </source>
</evidence>
<dbReference type="PANTHER" id="PTHR33745">
    <property type="entry name" value="RSBT ANTAGONIST PROTEIN RSBS-RELATED"/>
    <property type="match status" value="1"/>
</dbReference>
<dbReference type="Gene3D" id="3.30.750.24">
    <property type="entry name" value="STAS domain"/>
    <property type="match status" value="1"/>
</dbReference>
<dbReference type="Pfam" id="PF01740">
    <property type="entry name" value="STAS"/>
    <property type="match status" value="1"/>
</dbReference>
<keyword evidence="3" id="KW-1185">Reference proteome</keyword>
<organism evidence="2 3">
    <name type="scientific">Natronosporangium hydrolyticum</name>
    <dbReference type="NCBI Taxonomy" id="2811111"/>
    <lineage>
        <taxon>Bacteria</taxon>
        <taxon>Bacillati</taxon>
        <taxon>Actinomycetota</taxon>
        <taxon>Actinomycetes</taxon>
        <taxon>Micromonosporales</taxon>
        <taxon>Micromonosporaceae</taxon>
        <taxon>Natronosporangium</taxon>
    </lineage>
</organism>
<dbReference type="AlphaFoldDB" id="A0A895YFA0"/>
<evidence type="ECO:0000313" key="2">
    <source>
        <dbReference type="EMBL" id="QSB13216.1"/>
    </source>
</evidence>
<proteinExistence type="predicted"/>